<keyword evidence="2" id="KW-0812">Transmembrane</keyword>
<evidence type="ECO:0000313" key="3">
    <source>
        <dbReference type="EMBL" id="ETW32497.1"/>
    </source>
</evidence>
<dbReference type="EMBL" id="KI927794">
    <property type="protein sequence ID" value="ETW32497.1"/>
    <property type="molecule type" value="Genomic_DNA"/>
</dbReference>
<feature type="coiled-coil region" evidence="1">
    <location>
        <begin position="67"/>
        <end position="94"/>
    </location>
</feature>
<proteinExistence type="predicted"/>
<name>A0A024VVK8_PLAFA</name>
<dbReference type="Pfam" id="PF09715">
    <property type="entry name" value="Plasmod_dom_1"/>
    <property type="match status" value="1"/>
</dbReference>
<sequence>MVPNLILKRTLNEMLMYNNKSQLKVSHINNYNHDYEDSEISLNQTVLLKTSKKESSNNSENTNNYNIIKREETLEDLLNEYDEEMKEIKNNNKKTFFKRAKLVLEAIDNIFIDKVIDSNIQDRKSGLKEDIIDNAVILCGSMIFTIPIFSYLLKRINFFRLPK</sequence>
<reference evidence="3 4" key="1">
    <citation type="submission" date="2013-02" db="EMBL/GenBank/DDBJ databases">
        <title>The Genome Annotation of Plasmodium falciparum FCH/4.</title>
        <authorList>
            <consortium name="The Broad Institute Genome Sequencing Platform"/>
            <consortium name="The Broad Institute Genome Sequencing Center for Infectious Disease"/>
            <person name="Neafsey D."/>
            <person name="Hoffman S."/>
            <person name="Volkman S."/>
            <person name="Rosenthal P."/>
            <person name="Walker B."/>
            <person name="Young S.K."/>
            <person name="Zeng Q."/>
            <person name="Gargeya S."/>
            <person name="Fitzgerald M."/>
            <person name="Haas B."/>
            <person name="Abouelleil A."/>
            <person name="Allen A.W."/>
            <person name="Alvarado L."/>
            <person name="Arachchi H.M."/>
            <person name="Berlin A.M."/>
            <person name="Chapman S.B."/>
            <person name="Gainer-Dewar J."/>
            <person name="Goldberg J."/>
            <person name="Griggs A."/>
            <person name="Gujja S."/>
            <person name="Hansen M."/>
            <person name="Howarth C."/>
            <person name="Imamovic A."/>
            <person name="Ireland A."/>
            <person name="Larimer J."/>
            <person name="McCowan C."/>
            <person name="Murphy C."/>
            <person name="Pearson M."/>
            <person name="Poon T.W."/>
            <person name="Priest M."/>
            <person name="Roberts A."/>
            <person name="Saif S."/>
            <person name="Shea T."/>
            <person name="Sisk P."/>
            <person name="Sykes S."/>
            <person name="Wortman J."/>
            <person name="Nusbaum C."/>
            <person name="Birren B."/>
        </authorList>
    </citation>
    <scope>NUCLEOTIDE SEQUENCE [LARGE SCALE GENOMIC DNA]</scope>
    <source>
        <strain evidence="3 4">FCH/4</strain>
    </source>
</reference>
<accession>A0A024VVK8</accession>
<keyword evidence="1" id="KW-0175">Coiled coil</keyword>
<evidence type="ECO:0000256" key="1">
    <source>
        <dbReference type="SAM" id="Coils"/>
    </source>
</evidence>
<reference evidence="3 4" key="2">
    <citation type="submission" date="2013-02" db="EMBL/GenBank/DDBJ databases">
        <title>The Genome Sequence of Plasmodium falciparum FCH/4.</title>
        <authorList>
            <consortium name="The Broad Institute Genome Sequencing Platform"/>
            <consortium name="The Broad Institute Genome Sequencing Center for Infectious Disease"/>
            <person name="Neafsey D."/>
            <person name="Cheeseman I."/>
            <person name="Volkman S."/>
            <person name="Adams J."/>
            <person name="Walker B."/>
            <person name="Young S.K."/>
            <person name="Zeng Q."/>
            <person name="Gargeya S."/>
            <person name="Fitzgerald M."/>
            <person name="Haas B."/>
            <person name="Abouelleil A."/>
            <person name="Alvarado L."/>
            <person name="Arachchi H.M."/>
            <person name="Berlin A.M."/>
            <person name="Chapman S.B."/>
            <person name="Dewar J."/>
            <person name="Goldberg J."/>
            <person name="Griggs A."/>
            <person name="Gujja S."/>
            <person name="Hansen M."/>
            <person name="Howarth C."/>
            <person name="Imamovic A."/>
            <person name="Larimer J."/>
            <person name="McCowan C."/>
            <person name="Murphy C."/>
            <person name="Neiman D."/>
            <person name="Pearson M."/>
            <person name="Priest M."/>
            <person name="Roberts A."/>
            <person name="Saif S."/>
            <person name="Shea T."/>
            <person name="Sisk P."/>
            <person name="Sykes S."/>
            <person name="Wortman J."/>
            <person name="Nusbaum C."/>
            <person name="Birren B."/>
        </authorList>
    </citation>
    <scope>NUCLEOTIDE SEQUENCE [LARGE SCALE GENOMIC DNA]</scope>
    <source>
        <strain evidence="3 4">FCH/4</strain>
    </source>
</reference>
<feature type="transmembrane region" description="Helical" evidence="2">
    <location>
        <begin position="131"/>
        <end position="153"/>
    </location>
</feature>
<keyword evidence="2" id="KW-0472">Membrane</keyword>
<protein>
    <submittedName>
        <fullName evidence="3">Uncharacterized protein</fullName>
    </submittedName>
</protein>
<dbReference type="NCBIfam" id="TIGR01519">
    <property type="entry name" value="plasmod_dom_1"/>
    <property type="match status" value="1"/>
</dbReference>
<dbReference type="Proteomes" id="UP000030656">
    <property type="component" value="Unassembled WGS sequence"/>
</dbReference>
<evidence type="ECO:0000313" key="4">
    <source>
        <dbReference type="Proteomes" id="UP000030656"/>
    </source>
</evidence>
<gene>
    <name evidence="3" type="ORF">PFFCH_00090</name>
</gene>
<dbReference type="OrthoDB" id="378667at2759"/>
<organism evidence="3 4">
    <name type="scientific">Plasmodium falciparum FCH/4</name>
    <dbReference type="NCBI Taxonomy" id="1036724"/>
    <lineage>
        <taxon>Eukaryota</taxon>
        <taxon>Sar</taxon>
        <taxon>Alveolata</taxon>
        <taxon>Apicomplexa</taxon>
        <taxon>Aconoidasida</taxon>
        <taxon>Haemosporida</taxon>
        <taxon>Plasmodiidae</taxon>
        <taxon>Plasmodium</taxon>
        <taxon>Plasmodium (Laverania)</taxon>
    </lineage>
</organism>
<evidence type="ECO:0000256" key="2">
    <source>
        <dbReference type="SAM" id="Phobius"/>
    </source>
</evidence>
<dbReference type="AlphaFoldDB" id="A0A024VVK8"/>
<dbReference type="InterPro" id="IPR006410">
    <property type="entry name" value="CHP01519_PLAF7"/>
</dbReference>
<keyword evidence="2" id="KW-1133">Transmembrane helix</keyword>